<dbReference type="Pfam" id="PF03184">
    <property type="entry name" value="DDE_1"/>
    <property type="match status" value="1"/>
</dbReference>
<dbReference type="InterPro" id="IPR009057">
    <property type="entry name" value="Homeodomain-like_sf"/>
</dbReference>
<evidence type="ECO:0000313" key="5">
    <source>
        <dbReference type="Proteomes" id="UP001258017"/>
    </source>
</evidence>
<keyword evidence="5" id="KW-1185">Reference proteome</keyword>
<dbReference type="AlphaFoldDB" id="A0AAD9VKX1"/>
<comment type="subcellular location">
    <subcellularLocation>
        <location evidence="1">Nucleus</location>
    </subcellularLocation>
</comment>
<proteinExistence type="predicted"/>
<dbReference type="InterPro" id="IPR050863">
    <property type="entry name" value="CenT-Element_Derived"/>
</dbReference>
<accession>A0AAD9VKX1</accession>
<dbReference type="InterPro" id="IPR006600">
    <property type="entry name" value="HTH_CenpB_DNA-bd_dom"/>
</dbReference>
<sequence length="461" mass="51806">MFYGILLPSIITLEKNCTSYQTENGSFANLLADGEGSTAVANEFKLGESTIRAIHKRASKIYESLDSATNDSSKRTSYSRNVVIEKTEKALVLWVKDLSKKRIPIHKELIQEKARQYFNQLKDLEPSSSSCLRNVKFSASNGWFVGFLQRYALHNVKIQGEAASADETAAMNYRKVLAEIIDDGGYCPDQVFNADETGLFWKKMPNRTFIAKSEKTASGFKAAKDRITLLLCSNASGAKMLTPLIINKALHPRALKGVNLSEYPVHFMANKKAWVTSAIFETWFNDSFVPEVEKYMEEMGLPFKVLLIVDSAPGHPCVEHPNVQIVFLPPNTTSLMQPLDQGIIANFKKHYIKLTFSYILKKLENGKLSLTEVWKKFSILDCINHIIAAIGQIKQHTLNSCWKAIWPACVINRNVTENASTLLYEISALAHNIGGEGFDSFGDNDLDEMIEDQTVDDRHYQ</sequence>
<evidence type="ECO:0000313" key="4">
    <source>
        <dbReference type="EMBL" id="KAK2578254.1"/>
    </source>
</evidence>
<dbReference type="PANTHER" id="PTHR19303:SF26">
    <property type="entry name" value="TIGGER TRANSPOSABLE ELEMENT-DERIVED PROTEIN 1"/>
    <property type="match status" value="1"/>
</dbReference>
<organism evidence="4 5">
    <name type="scientific">Odynerus spinipes</name>
    <dbReference type="NCBI Taxonomy" id="1348599"/>
    <lineage>
        <taxon>Eukaryota</taxon>
        <taxon>Metazoa</taxon>
        <taxon>Ecdysozoa</taxon>
        <taxon>Arthropoda</taxon>
        <taxon>Hexapoda</taxon>
        <taxon>Insecta</taxon>
        <taxon>Pterygota</taxon>
        <taxon>Neoptera</taxon>
        <taxon>Endopterygota</taxon>
        <taxon>Hymenoptera</taxon>
        <taxon>Apocrita</taxon>
        <taxon>Aculeata</taxon>
        <taxon>Vespoidea</taxon>
        <taxon>Vespidae</taxon>
        <taxon>Eumeninae</taxon>
        <taxon>Odynerus</taxon>
    </lineage>
</organism>
<dbReference type="GO" id="GO:0005634">
    <property type="term" value="C:nucleus"/>
    <property type="evidence" value="ECO:0007669"/>
    <property type="project" value="UniProtKB-SubCell"/>
</dbReference>
<dbReference type="SUPFAM" id="SSF46689">
    <property type="entry name" value="Homeodomain-like"/>
    <property type="match status" value="1"/>
</dbReference>
<name>A0AAD9VKX1_9HYME</name>
<reference evidence="4" key="1">
    <citation type="submission" date="2021-08" db="EMBL/GenBank/DDBJ databases">
        <authorList>
            <person name="Misof B."/>
            <person name="Oliver O."/>
            <person name="Podsiadlowski L."/>
            <person name="Donath A."/>
            <person name="Peters R."/>
            <person name="Mayer C."/>
            <person name="Rust J."/>
            <person name="Gunkel S."/>
            <person name="Lesny P."/>
            <person name="Martin S."/>
            <person name="Oeyen J.P."/>
            <person name="Petersen M."/>
            <person name="Panagiotis P."/>
            <person name="Wilbrandt J."/>
            <person name="Tanja T."/>
        </authorList>
    </citation>
    <scope>NUCLEOTIDE SEQUENCE</scope>
    <source>
        <strain evidence="4">GBR_01_08_01A</strain>
        <tissue evidence="4">Thorax + abdomen</tissue>
    </source>
</reference>
<dbReference type="GO" id="GO:0003677">
    <property type="term" value="F:DNA binding"/>
    <property type="evidence" value="ECO:0007669"/>
    <property type="project" value="UniProtKB-KW"/>
</dbReference>
<keyword evidence="2" id="KW-0238">DNA-binding</keyword>
<evidence type="ECO:0000256" key="1">
    <source>
        <dbReference type="ARBA" id="ARBA00004123"/>
    </source>
</evidence>
<comment type="caution">
    <text evidence="4">The sequence shown here is derived from an EMBL/GenBank/DDBJ whole genome shotgun (WGS) entry which is preliminary data.</text>
</comment>
<dbReference type="InterPro" id="IPR004875">
    <property type="entry name" value="DDE_SF_endonuclease_dom"/>
</dbReference>
<reference evidence="4" key="2">
    <citation type="journal article" date="2023" name="Commun. Biol.">
        <title>Intrasexual cuticular hydrocarbon dimorphism in a wasp sheds light on hydrocarbon biosynthesis genes in Hymenoptera.</title>
        <authorList>
            <person name="Moris V.C."/>
            <person name="Podsiadlowski L."/>
            <person name="Martin S."/>
            <person name="Oeyen J.P."/>
            <person name="Donath A."/>
            <person name="Petersen M."/>
            <person name="Wilbrandt J."/>
            <person name="Misof B."/>
            <person name="Liedtke D."/>
            <person name="Thamm M."/>
            <person name="Scheiner R."/>
            <person name="Schmitt T."/>
            <person name="Niehuis O."/>
        </authorList>
    </citation>
    <scope>NUCLEOTIDE SEQUENCE</scope>
    <source>
        <strain evidence="4">GBR_01_08_01A</strain>
    </source>
</reference>
<evidence type="ECO:0000256" key="2">
    <source>
        <dbReference type="ARBA" id="ARBA00023125"/>
    </source>
</evidence>
<evidence type="ECO:0000259" key="3">
    <source>
        <dbReference type="PROSITE" id="PS51253"/>
    </source>
</evidence>
<dbReference type="Pfam" id="PF03221">
    <property type="entry name" value="HTH_Tnp_Tc5"/>
    <property type="match status" value="1"/>
</dbReference>
<dbReference type="PANTHER" id="PTHR19303">
    <property type="entry name" value="TRANSPOSON"/>
    <property type="match status" value="1"/>
</dbReference>
<dbReference type="PROSITE" id="PS51253">
    <property type="entry name" value="HTH_CENPB"/>
    <property type="match status" value="1"/>
</dbReference>
<dbReference type="Gene3D" id="1.10.10.60">
    <property type="entry name" value="Homeodomain-like"/>
    <property type="match status" value="1"/>
</dbReference>
<dbReference type="SMART" id="SM00674">
    <property type="entry name" value="CENPB"/>
    <property type="match status" value="1"/>
</dbReference>
<dbReference type="Proteomes" id="UP001258017">
    <property type="component" value="Unassembled WGS sequence"/>
</dbReference>
<dbReference type="EMBL" id="JAIFRP010000478">
    <property type="protein sequence ID" value="KAK2578254.1"/>
    <property type="molecule type" value="Genomic_DNA"/>
</dbReference>
<gene>
    <name evidence="4" type="ORF">KPH14_012598</name>
</gene>
<feature type="domain" description="HTH CENPB-type" evidence="3">
    <location>
        <begin position="75"/>
        <end position="157"/>
    </location>
</feature>
<protein>
    <recommendedName>
        <fullName evidence="3">HTH CENPB-type domain-containing protein</fullName>
    </recommendedName>
</protein>